<sequence>MFPLLQATRLSGKNKPGGIEIYKHGGHEGLKFSGILVIMMVPSTSTFTTRYPSSLNPLKARSLLCYVF</sequence>
<reference evidence="1" key="1">
    <citation type="journal article" date="2019" name="BMC Genomics">
        <title>A new reference genome for Sorghum bicolor reveals high levels of sequence similarity between sweet and grain genotypes: implications for the genetics of sugar metabolism.</title>
        <authorList>
            <person name="Cooper E.A."/>
            <person name="Brenton Z.W."/>
            <person name="Flinn B.S."/>
            <person name="Jenkins J."/>
            <person name="Shu S."/>
            <person name="Flowers D."/>
            <person name="Luo F."/>
            <person name="Wang Y."/>
            <person name="Xia P."/>
            <person name="Barry K."/>
            <person name="Daum C."/>
            <person name="Lipzen A."/>
            <person name="Yoshinaga Y."/>
            <person name="Schmutz J."/>
            <person name="Saski C."/>
            <person name="Vermerris W."/>
            <person name="Kresovich S."/>
        </authorList>
    </citation>
    <scope>NUCLEOTIDE SEQUENCE</scope>
</reference>
<dbReference type="Proteomes" id="UP000807115">
    <property type="component" value="Chromosome 3"/>
</dbReference>
<comment type="caution">
    <text evidence="1">The sequence shown here is derived from an EMBL/GenBank/DDBJ whole genome shotgun (WGS) entry which is preliminary data.</text>
</comment>
<dbReference type="AlphaFoldDB" id="A0A921REF9"/>
<dbReference type="EMBL" id="CM027682">
    <property type="protein sequence ID" value="KAG0538098.1"/>
    <property type="molecule type" value="Genomic_DNA"/>
</dbReference>
<gene>
    <name evidence="1" type="ORF">BDA96_03G205800</name>
</gene>
<reference evidence="1" key="2">
    <citation type="submission" date="2020-10" db="EMBL/GenBank/DDBJ databases">
        <authorList>
            <person name="Cooper E.A."/>
            <person name="Brenton Z.W."/>
            <person name="Flinn B.S."/>
            <person name="Jenkins J."/>
            <person name="Shu S."/>
            <person name="Flowers D."/>
            <person name="Luo F."/>
            <person name="Wang Y."/>
            <person name="Xia P."/>
            <person name="Barry K."/>
            <person name="Daum C."/>
            <person name="Lipzen A."/>
            <person name="Yoshinaga Y."/>
            <person name="Schmutz J."/>
            <person name="Saski C."/>
            <person name="Vermerris W."/>
            <person name="Kresovich S."/>
        </authorList>
    </citation>
    <scope>NUCLEOTIDE SEQUENCE</scope>
</reference>
<accession>A0A921REF9</accession>
<organism evidence="1 2">
    <name type="scientific">Sorghum bicolor</name>
    <name type="common">Sorghum</name>
    <name type="synonym">Sorghum vulgare</name>
    <dbReference type="NCBI Taxonomy" id="4558"/>
    <lineage>
        <taxon>Eukaryota</taxon>
        <taxon>Viridiplantae</taxon>
        <taxon>Streptophyta</taxon>
        <taxon>Embryophyta</taxon>
        <taxon>Tracheophyta</taxon>
        <taxon>Spermatophyta</taxon>
        <taxon>Magnoliopsida</taxon>
        <taxon>Liliopsida</taxon>
        <taxon>Poales</taxon>
        <taxon>Poaceae</taxon>
        <taxon>PACMAD clade</taxon>
        <taxon>Panicoideae</taxon>
        <taxon>Andropogonodae</taxon>
        <taxon>Andropogoneae</taxon>
        <taxon>Sorghinae</taxon>
        <taxon>Sorghum</taxon>
    </lineage>
</organism>
<proteinExistence type="predicted"/>
<name>A0A921REF9_SORBI</name>
<evidence type="ECO:0000313" key="1">
    <source>
        <dbReference type="EMBL" id="KAG0538098.1"/>
    </source>
</evidence>
<evidence type="ECO:0000313" key="2">
    <source>
        <dbReference type="Proteomes" id="UP000807115"/>
    </source>
</evidence>
<protein>
    <submittedName>
        <fullName evidence="1">Uncharacterized protein</fullName>
    </submittedName>
</protein>